<dbReference type="Proteomes" id="UP000008370">
    <property type="component" value="Unassembled WGS sequence"/>
</dbReference>
<protein>
    <submittedName>
        <fullName evidence="2">Uncharacterized protein</fullName>
    </submittedName>
</protein>
<sequence>MGPNSVELDLWSPSRSLSTWLQASGRTTKEETKADALCLSSTALLLRDCRILLASMVDASCVHPQQKLSRGSYPVPSGQCGWPAKQGSYGNVSPLELALGWNYLAKILYTMHLRLSARKPNFGPGLCGSKFGGTLCIAGLGVNLWSDMAATPGIAYMALSLSINTTLTLLVICRLLYLRRKLSRIFEPHGSEQRDIYTSLAAMLIESATLYTAVALMTVIACGLSSPMQYVLLPMLGQLQAIPPLLIISRVATGSALSQRIFYSVLRFGLRHKPSKTFSDVTSVRFFTSRRSSSASVTKPPKPPPPPLFTGIRIDTNTEVVFDEKQTPSTSTSMFSSGWPSPLLGRRAEEERSYGSCCSFDIEKQVTFPEPIATVDR</sequence>
<accession>K5W063</accession>
<dbReference type="HOGENOM" id="CLU_733858_0_0_1"/>
<feature type="transmembrane region" description="Helical" evidence="1">
    <location>
        <begin position="154"/>
        <end position="177"/>
    </location>
</feature>
<dbReference type="KEGG" id="pco:PHACADRAFT_27907"/>
<dbReference type="OrthoDB" id="2641762at2759"/>
<reference evidence="2 3" key="1">
    <citation type="journal article" date="2012" name="BMC Genomics">
        <title>Comparative genomics of the white-rot fungi, Phanerochaete carnosa and P. chrysosporium, to elucidate the genetic basis of the distinct wood types they colonize.</title>
        <authorList>
            <person name="Suzuki H."/>
            <person name="MacDonald J."/>
            <person name="Syed K."/>
            <person name="Salamov A."/>
            <person name="Hori C."/>
            <person name="Aerts A."/>
            <person name="Henrissat B."/>
            <person name="Wiebenga A."/>
            <person name="vanKuyk P.A."/>
            <person name="Barry K."/>
            <person name="Lindquist E."/>
            <person name="LaButti K."/>
            <person name="Lapidus A."/>
            <person name="Lucas S."/>
            <person name="Coutinho P."/>
            <person name="Gong Y."/>
            <person name="Samejima M."/>
            <person name="Mahadevan R."/>
            <person name="Abou-Zaid M."/>
            <person name="de Vries R.P."/>
            <person name="Igarashi K."/>
            <person name="Yadav J.S."/>
            <person name="Grigoriev I.V."/>
            <person name="Master E.R."/>
        </authorList>
    </citation>
    <scope>NUCLEOTIDE SEQUENCE [LARGE SCALE GENOMIC DNA]</scope>
    <source>
        <strain evidence="2 3">HHB-10118-sp</strain>
    </source>
</reference>
<dbReference type="InParanoid" id="K5W063"/>
<proteinExistence type="predicted"/>
<evidence type="ECO:0000256" key="1">
    <source>
        <dbReference type="SAM" id="Phobius"/>
    </source>
</evidence>
<keyword evidence="1" id="KW-0472">Membrane</keyword>
<keyword evidence="3" id="KW-1185">Reference proteome</keyword>
<gene>
    <name evidence="2" type="ORF">PHACADRAFT_27907</name>
</gene>
<evidence type="ECO:0000313" key="2">
    <source>
        <dbReference type="EMBL" id="EKM57223.1"/>
    </source>
</evidence>
<dbReference type="RefSeq" id="XP_007394061.1">
    <property type="nucleotide sequence ID" value="XM_007393999.1"/>
</dbReference>
<feature type="transmembrane region" description="Helical" evidence="1">
    <location>
        <begin position="197"/>
        <end position="221"/>
    </location>
</feature>
<dbReference type="EMBL" id="JH930471">
    <property type="protein sequence ID" value="EKM57223.1"/>
    <property type="molecule type" value="Genomic_DNA"/>
</dbReference>
<keyword evidence="1" id="KW-1133">Transmembrane helix</keyword>
<feature type="transmembrane region" description="Helical" evidence="1">
    <location>
        <begin position="241"/>
        <end position="263"/>
    </location>
</feature>
<dbReference type="GeneID" id="18919514"/>
<organism evidence="2 3">
    <name type="scientific">Phanerochaete carnosa (strain HHB-10118-sp)</name>
    <name type="common">White-rot fungus</name>
    <name type="synonym">Peniophora carnosa</name>
    <dbReference type="NCBI Taxonomy" id="650164"/>
    <lineage>
        <taxon>Eukaryota</taxon>
        <taxon>Fungi</taxon>
        <taxon>Dikarya</taxon>
        <taxon>Basidiomycota</taxon>
        <taxon>Agaricomycotina</taxon>
        <taxon>Agaricomycetes</taxon>
        <taxon>Polyporales</taxon>
        <taxon>Phanerochaetaceae</taxon>
        <taxon>Phanerochaete</taxon>
    </lineage>
</organism>
<dbReference type="AlphaFoldDB" id="K5W063"/>
<name>K5W063_PHACS</name>
<evidence type="ECO:0000313" key="3">
    <source>
        <dbReference type="Proteomes" id="UP000008370"/>
    </source>
</evidence>
<keyword evidence="1" id="KW-0812">Transmembrane</keyword>